<dbReference type="UniPathway" id="UPA00078">
    <property type="reaction ID" value="UER00161"/>
</dbReference>
<dbReference type="PANTHER" id="PTHR43210:SF5">
    <property type="entry name" value="DETHIOBIOTIN SYNTHETASE"/>
    <property type="match status" value="1"/>
</dbReference>
<dbReference type="NCBIfam" id="TIGR00347">
    <property type="entry name" value="bioD"/>
    <property type="match status" value="1"/>
</dbReference>
<sequence length="221" mass="24336">MNRPIFITGIGTEIGKTVTAAIVTEALGAHYWKPVQTGYAQGADKDKVKHLLSNTQSLIHPETYSLRLPASPHVAAREEGITISLNAIENDYRKIRAKCNATGYLVIEGAGGIMVPLNGQEFMADMITRLNACVILVSRNYLGSINHSLLTAELCKQKQLTVAGWIFNDQYLAYEEEIAAWSGYTHIASIPRLPAITKAGIHAEAERIKPRLLNLLRQLND</sequence>
<keyword evidence="2" id="KW-0460">Magnesium</keyword>
<dbReference type="EC" id="6.3.3.3" evidence="2"/>
<dbReference type="OrthoDB" id="9802097at2"/>
<dbReference type="EMBL" id="QTJU01000003">
    <property type="protein sequence ID" value="RFM28079.1"/>
    <property type="molecule type" value="Genomic_DNA"/>
</dbReference>
<feature type="binding site" evidence="2">
    <location>
        <begin position="13"/>
        <end position="18"/>
    </location>
    <ligand>
        <name>ATP</name>
        <dbReference type="ChEBI" id="CHEBI:30616"/>
    </ligand>
</feature>
<organism evidence="3 4">
    <name type="scientific">Deminuibacter soli</name>
    <dbReference type="NCBI Taxonomy" id="2291815"/>
    <lineage>
        <taxon>Bacteria</taxon>
        <taxon>Pseudomonadati</taxon>
        <taxon>Bacteroidota</taxon>
        <taxon>Chitinophagia</taxon>
        <taxon>Chitinophagales</taxon>
        <taxon>Chitinophagaceae</taxon>
        <taxon>Deminuibacter</taxon>
    </lineage>
</organism>
<keyword evidence="2 3" id="KW-0436">Ligase</keyword>
<feature type="binding site" evidence="2">
    <location>
        <begin position="168"/>
        <end position="169"/>
    </location>
    <ligand>
        <name>ATP</name>
        <dbReference type="ChEBI" id="CHEBI:30616"/>
    </ligand>
</feature>
<comment type="subunit">
    <text evidence="2">Homodimer.</text>
</comment>
<feature type="binding site" evidence="2">
    <location>
        <position position="17"/>
    </location>
    <ligand>
        <name>Mg(2+)</name>
        <dbReference type="ChEBI" id="CHEBI:18420"/>
    </ligand>
</feature>
<evidence type="ECO:0000256" key="2">
    <source>
        <dbReference type="HAMAP-Rule" id="MF_00336"/>
    </source>
</evidence>
<protein>
    <recommendedName>
        <fullName evidence="2">ATP-dependent dethiobiotin synthetase BioD</fullName>
        <ecNumber evidence="2">6.3.3.3</ecNumber>
    </recommendedName>
    <alternativeName>
        <fullName evidence="2">DTB synthetase</fullName>
        <shortName evidence="2">DTBS</shortName>
    </alternativeName>
    <alternativeName>
        <fullName evidence="2">Dethiobiotin synthase</fullName>
    </alternativeName>
</protein>
<dbReference type="CDD" id="cd03109">
    <property type="entry name" value="DTBS"/>
    <property type="match status" value="1"/>
</dbReference>
<comment type="subcellular location">
    <subcellularLocation>
        <location evidence="2">Cytoplasm</location>
    </subcellularLocation>
</comment>
<dbReference type="GO" id="GO:0004141">
    <property type="term" value="F:dethiobiotin synthase activity"/>
    <property type="evidence" value="ECO:0007669"/>
    <property type="project" value="UniProtKB-UniRule"/>
</dbReference>
<keyword evidence="2" id="KW-0963">Cytoplasm</keyword>
<comment type="cofactor">
    <cofactor evidence="2">
        <name>Mg(2+)</name>
        <dbReference type="ChEBI" id="CHEBI:18420"/>
    </cofactor>
</comment>
<dbReference type="PIRSF" id="PIRSF006755">
    <property type="entry name" value="DTB_synth"/>
    <property type="match status" value="1"/>
</dbReference>
<dbReference type="InterPro" id="IPR027417">
    <property type="entry name" value="P-loop_NTPase"/>
</dbReference>
<evidence type="ECO:0000313" key="3">
    <source>
        <dbReference type="EMBL" id="RFM28079.1"/>
    </source>
</evidence>
<reference evidence="3 4" key="1">
    <citation type="submission" date="2018-08" db="EMBL/GenBank/DDBJ databases">
        <title>Chitinophagaceae sp. K23C18032701, a novel bacterium isolated from forest soil.</title>
        <authorList>
            <person name="Wang C."/>
        </authorList>
    </citation>
    <scope>NUCLEOTIDE SEQUENCE [LARGE SCALE GENOMIC DNA]</scope>
    <source>
        <strain evidence="3 4">K23C18032701</strain>
    </source>
</reference>
<keyword evidence="2" id="KW-0479">Metal-binding</keyword>
<dbReference type="GO" id="GO:0009102">
    <property type="term" value="P:biotin biosynthetic process"/>
    <property type="evidence" value="ECO:0007669"/>
    <property type="project" value="UniProtKB-UniRule"/>
</dbReference>
<dbReference type="GO" id="GO:0005829">
    <property type="term" value="C:cytosol"/>
    <property type="evidence" value="ECO:0007669"/>
    <property type="project" value="TreeGrafter"/>
</dbReference>
<dbReference type="AlphaFoldDB" id="A0A3E1NJH6"/>
<evidence type="ECO:0000256" key="1">
    <source>
        <dbReference type="ARBA" id="ARBA00022756"/>
    </source>
</evidence>
<dbReference type="RefSeq" id="WP_116847325.1">
    <property type="nucleotide sequence ID" value="NZ_QTJU01000003.1"/>
</dbReference>
<comment type="catalytic activity">
    <reaction evidence="2">
        <text>(7R,8S)-7,8-diammoniononanoate + CO2 + ATP = (4R,5S)-dethiobiotin + ADP + phosphate + 3 H(+)</text>
        <dbReference type="Rhea" id="RHEA:15805"/>
        <dbReference type="ChEBI" id="CHEBI:15378"/>
        <dbReference type="ChEBI" id="CHEBI:16526"/>
        <dbReference type="ChEBI" id="CHEBI:30616"/>
        <dbReference type="ChEBI" id="CHEBI:43474"/>
        <dbReference type="ChEBI" id="CHEBI:149469"/>
        <dbReference type="ChEBI" id="CHEBI:149473"/>
        <dbReference type="ChEBI" id="CHEBI:456216"/>
        <dbReference type="EC" id="6.3.3.3"/>
    </reaction>
</comment>
<dbReference type="InterPro" id="IPR004472">
    <property type="entry name" value="DTB_synth_BioD"/>
</dbReference>
<feature type="binding site" evidence="2">
    <location>
        <position position="37"/>
    </location>
    <ligand>
        <name>substrate</name>
    </ligand>
</feature>
<feature type="binding site" evidence="2">
    <location>
        <begin position="108"/>
        <end position="111"/>
    </location>
    <ligand>
        <name>ATP</name>
        <dbReference type="ChEBI" id="CHEBI:30616"/>
    </ligand>
</feature>
<accession>A0A3E1NJH6</accession>
<dbReference type="GO" id="GO:0000287">
    <property type="term" value="F:magnesium ion binding"/>
    <property type="evidence" value="ECO:0007669"/>
    <property type="project" value="UniProtKB-UniRule"/>
</dbReference>
<dbReference type="Proteomes" id="UP000261284">
    <property type="component" value="Unassembled WGS sequence"/>
</dbReference>
<dbReference type="Pfam" id="PF13500">
    <property type="entry name" value="AAA_26"/>
    <property type="match status" value="1"/>
</dbReference>
<name>A0A3E1NJH6_9BACT</name>
<keyword evidence="4" id="KW-1185">Reference proteome</keyword>
<keyword evidence="1 2" id="KW-0093">Biotin biosynthesis</keyword>
<comment type="caution">
    <text evidence="2">Lacks conserved residue(s) required for the propagation of feature annotation.</text>
</comment>
<comment type="caution">
    <text evidence="3">The sequence shown here is derived from an EMBL/GenBank/DDBJ whole genome shotgun (WGS) entry which is preliminary data.</text>
</comment>
<keyword evidence="2" id="KW-0067">ATP-binding</keyword>
<feature type="binding site" evidence="2">
    <location>
        <position position="108"/>
    </location>
    <ligand>
        <name>Mg(2+)</name>
        <dbReference type="ChEBI" id="CHEBI:18420"/>
    </ligand>
</feature>
<dbReference type="GO" id="GO:0005524">
    <property type="term" value="F:ATP binding"/>
    <property type="evidence" value="ECO:0007669"/>
    <property type="project" value="UniProtKB-UniRule"/>
</dbReference>
<feature type="active site" evidence="2">
    <location>
        <position position="33"/>
    </location>
</feature>
<dbReference type="SUPFAM" id="SSF52540">
    <property type="entry name" value="P-loop containing nucleoside triphosphate hydrolases"/>
    <property type="match status" value="1"/>
</dbReference>
<comment type="function">
    <text evidence="2">Catalyzes a mechanistically unusual reaction, the ATP-dependent insertion of CO2 between the N7 and N8 nitrogen atoms of 7,8-diaminopelargonic acid (DAPA, also called 7,8-diammoniononanoate) to form a ureido ring.</text>
</comment>
<dbReference type="Gene3D" id="3.40.50.300">
    <property type="entry name" value="P-loop containing nucleotide triphosphate hydrolases"/>
    <property type="match status" value="1"/>
</dbReference>
<dbReference type="HAMAP" id="MF_00336">
    <property type="entry name" value="BioD"/>
    <property type="match status" value="1"/>
</dbReference>
<dbReference type="PANTHER" id="PTHR43210">
    <property type="entry name" value="DETHIOBIOTIN SYNTHETASE"/>
    <property type="match status" value="1"/>
</dbReference>
<proteinExistence type="inferred from homology"/>
<comment type="pathway">
    <text evidence="2">Cofactor biosynthesis; biotin biosynthesis; biotin from 7,8-diaminononanoate: step 1/2.</text>
</comment>
<keyword evidence="2" id="KW-0547">Nucleotide-binding</keyword>
<feature type="binding site" evidence="2">
    <location>
        <begin position="191"/>
        <end position="193"/>
    </location>
    <ligand>
        <name>ATP</name>
        <dbReference type="ChEBI" id="CHEBI:30616"/>
    </ligand>
</feature>
<evidence type="ECO:0000313" key="4">
    <source>
        <dbReference type="Proteomes" id="UP000261284"/>
    </source>
</evidence>
<gene>
    <name evidence="2 3" type="primary">bioD</name>
    <name evidence="3" type="ORF">DXN05_11130</name>
</gene>
<comment type="similarity">
    <text evidence="2">Belongs to the dethiobiotin synthetase family.</text>
</comment>